<keyword evidence="6 7" id="KW-0472">Membrane</keyword>
<evidence type="ECO:0000256" key="6">
    <source>
        <dbReference type="ARBA" id="ARBA00023136"/>
    </source>
</evidence>
<keyword evidence="4 8" id="KW-0812">Transmembrane</keyword>
<sequence>MARRKYHEEPENHERWLVSYADFITLLFAFFVVMYAISSLNEGKYRVLSNSLTGAFGKVMVNPKTVDMPNEPVVKLDPLPLVKSTRANEALRKEKAQMTTMAKDILTVLEPLVREGKVRVSQTSRGITIEINASLLFAPGEARLNVDSIQALKAIAGVLKVDTHAIQVEGHTDNVPIKNPIFPSNWELSAVRASTVARLLTENGVDEIRVTAVGQGAKLPVSDNDTPEGRARNRRVSVTILAVLPEAAVDVPIAPTAPAAVSLPATSSLPAVAPAPLP</sequence>
<evidence type="ECO:0000256" key="3">
    <source>
        <dbReference type="ARBA" id="ARBA00022475"/>
    </source>
</evidence>
<name>A0ABR6ZKJ1_9BURK</name>
<dbReference type="SUPFAM" id="SSF103088">
    <property type="entry name" value="OmpA-like"/>
    <property type="match status" value="1"/>
</dbReference>
<dbReference type="InterPro" id="IPR006665">
    <property type="entry name" value="OmpA-like"/>
</dbReference>
<dbReference type="Gene3D" id="3.30.1330.60">
    <property type="entry name" value="OmpA-like domain"/>
    <property type="match status" value="1"/>
</dbReference>
<keyword evidence="11" id="KW-1185">Reference proteome</keyword>
<reference evidence="10 11" key="1">
    <citation type="submission" date="2020-08" db="EMBL/GenBank/DDBJ databases">
        <title>Novel species isolated from subtropical streams in China.</title>
        <authorList>
            <person name="Lu H."/>
        </authorList>
    </citation>
    <scope>NUCLEOTIDE SEQUENCE [LARGE SCALE GENOMIC DNA]</scope>
    <source>
        <strain evidence="10 11">CY18W</strain>
    </source>
</reference>
<dbReference type="InterPro" id="IPR025713">
    <property type="entry name" value="MotB-like_N_dom"/>
</dbReference>
<evidence type="ECO:0000256" key="1">
    <source>
        <dbReference type="ARBA" id="ARBA00004162"/>
    </source>
</evidence>
<proteinExistence type="inferred from homology"/>
<comment type="subcellular location">
    <subcellularLocation>
        <location evidence="1">Cell membrane</location>
        <topology evidence="1">Single-pass membrane protein</topology>
    </subcellularLocation>
</comment>
<organism evidence="10 11">
    <name type="scientific">Undibacterium hunanense</name>
    <dbReference type="NCBI Taxonomy" id="2762292"/>
    <lineage>
        <taxon>Bacteria</taxon>
        <taxon>Pseudomonadati</taxon>
        <taxon>Pseudomonadota</taxon>
        <taxon>Betaproteobacteria</taxon>
        <taxon>Burkholderiales</taxon>
        <taxon>Oxalobacteraceae</taxon>
        <taxon>Undibacterium</taxon>
    </lineage>
</organism>
<comment type="caution">
    <text evidence="10">The sequence shown here is derived from an EMBL/GenBank/DDBJ whole genome shotgun (WGS) entry which is preliminary data.</text>
</comment>
<keyword evidence="10" id="KW-0969">Cilium</keyword>
<dbReference type="PROSITE" id="PS51123">
    <property type="entry name" value="OMPA_2"/>
    <property type="match status" value="1"/>
</dbReference>
<feature type="transmembrane region" description="Helical" evidence="8">
    <location>
        <begin position="20"/>
        <end position="37"/>
    </location>
</feature>
<keyword evidence="10" id="KW-0282">Flagellum</keyword>
<dbReference type="Proteomes" id="UP000650424">
    <property type="component" value="Unassembled WGS sequence"/>
</dbReference>
<evidence type="ECO:0000313" key="10">
    <source>
        <dbReference type="EMBL" id="MBC3916413.1"/>
    </source>
</evidence>
<keyword evidence="10" id="KW-0966">Cell projection</keyword>
<feature type="domain" description="OmpA-like" evidence="9">
    <location>
        <begin position="124"/>
        <end position="244"/>
    </location>
</feature>
<dbReference type="InterPro" id="IPR050330">
    <property type="entry name" value="Bact_OuterMem_StrucFunc"/>
</dbReference>
<evidence type="ECO:0000256" key="2">
    <source>
        <dbReference type="ARBA" id="ARBA00008914"/>
    </source>
</evidence>
<evidence type="ECO:0000256" key="7">
    <source>
        <dbReference type="PROSITE-ProRule" id="PRU00473"/>
    </source>
</evidence>
<evidence type="ECO:0000256" key="5">
    <source>
        <dbReference type="ARBA" id="ARBA00022989"/>
    </source>
</evidence>
<keyword evidence="3" id="KW-1003">Cell membrane</keyword>
<dbReference type="NCBIfam" id="NF006541">
    <property type="entry name" value="PRK09038.1"/>
    <property type="match status" value="1"/>
</dbReference>
<dbReference type="InterPro" id="IPR036737">
    <property type="entry name" value="OmpA-like_sf"/>
</dbReference>
<dbReference type="PANTHER" id="PTHR30329">
    <property type="entry name" value="STATOR ELEMENT OF FLAGELLAR MOTOR COMPLEX"/>
    <property type="match status" value="1"/>
</dbReference>
<dbReference type="PANTHER" id="PTHR30329:SF20">
    <property type="entry name" value="EXPORTED PROTEIN"/>
    <property type="match status" value="1"/>
</dbReference>
<dbReference type="Pfam" id="PF00691">
    <property type="entry name" value="OmpA"/>
    <property type="match status" value="1"/>
</dbReference>
<keyword evidence="5 8" id="KW-1133">Transmembrane helix</keyword>
<comment type="similarity">
    <text evidence="2">Belongs to the MotB family.</text>
</comment>
<evidence type="ECO:0000313" key="11">
    <source>
        <dbReference type="Proteomes" id="UP000650424"/>
    </source>
</evidence>
<dbReference type="RefSeq" id="WP_186945634.1">
    <property type="nucleotide sequence ID" value="NZ_JACOGF010000001.1"/>
</dbReference>
<protein>
    <submittedName>
        <fullName evidence="10">Flagellar motor protein MotD</fullName>
    </submittedName>
</protein>
<dbReference type="CDD" id="cd07185">
    <property type="entry name" value="OmpA_C-like"/>
    <property type="match status" value="1"/>
</dbReference>
<dbReference type="Pfam" id="PF13677">
    <property type="entry name" value="MotB_plug"/>
    <property type="match status" value="1"/>
</dbReference>
<gene>
    <name evidence="10" type="primary">motD</name>
    <name evidence="10" type="ORF">H8L32_02830</name>
</gene>
<accession>A0ABR6ZKJ1</accession>
<evidence type="ECO:0000256" key="8">
    <source>
        <dbReference type="SAM" id="Phobius"/>
    </source>
</evidence>
<evidence type="ECO:0000259" key="9">
    <source>
        <dbReference type="PROSITE" id="PS51123"/>
    </source>
</evidence>
<dbReference type="EMBL" id="JACOGF010000001">
    <property type="protein sequence ID" value="MBC3916413.1"/>
    <property type="molecule type" value="Genomic_DNA"/>
</dbReference>
<evidence type="ECO:0000256" key="4">
    <source>
        <dbReference type="ARBA" id="ARBA00022692"/>
    </source>
</evidence>